<feature type="transmembrane region" description="Helical" evidence="5">
    <location>
        <begin position="172"/>
        <end position="188"/>
    </location>
</feature>
<comment type="subcellular location">
    <subcellularLocation>
        <location evidence="1">Membrane</location>
        <topology evidence="1">Multi-pass membrane protein</topology>
    </subcellularLocation>
</comment>
<dbReference type="PANTHER" id="PTHR13377:SF3">
    <property type="entry name" value="TRANSMEMBRANE PROTEIN 115"/>
    <property type="match status" value="1"/>
</dbReference>
<evidence type="ECO:0000313" key="7">
    <source>
        <dbReference type="Proteomes" id="UP001596391"/>
    </source>
</evidence>
<proteinExistence type="predicted"/>
<sequence length="279" mass="31543">MASNTIPFALPPFRGLVKRIVLAALAVWAVTFALSLISSEMAGLVYAKFGLVPQDFCSGLLWQPLTYPLVSVKQDIFGLLLSLLSFWFFGSALESERGIRWFGEFIVFSSVTGSVVAAVLSRLAFENSPSLRPSMVVLGLGPLNILLLLAFARMHPEDELVFNFILRMRAKYLAAIFILIYVASAMTTGHRLDLLVAVCVSLAGLAFLRFAPYFGFRLHISERYYRIRNAQQIRKRRRAAKKFKVYMNQQGKDVSIDSSGRYIKPEEERRDPNDRSWMN</sequence>
<name>A0ABW1ZBD3_9BACT</name>
<evidence type="ECO:0000256" key="3">
    <source>
        <dbReference type="ARBA" id="ARBA00022989"/>
    </source>
</evidence>
<reference evidence="7" key="1">
    <citation type="journal article" date="2019" name="Int. J. Syst. Evol. Microbiol.">
        <title>The Global Catalogue of Microorganisms (GCM) 10K type strain sequencing project: providing services to taxonomists for standard genome sequencing and annotation.</title>
        <authorList>
            <consortium name="The Broad Institute Genomics Platform"/>
            <consortium name="The Broad Institute Genome Sequencing Center for Infectious Disease"/>
            <person name="Wu L."/>
            <person name="Ma J."/>
        </authorList>
    </citation>
    <scope>NUCLEOTIDE SEQUENCE [LARGE SCALE GENOMIC DNA]</scope>
    <source>
        <strain evidence="7">CGMCC 1.16026</strain>
    </source>
</reference>
<evidence type="ECO:0008006" key="8">
    <source>
        <dbReference type="Google" id="ProtNLM"/>
    </source>
</evidence>
<dbReference type="PANTHER" id="PTHR13377">
    <property type="entry name" value="PLACENTAL PROTEIN 6"/>
    <property type="match status" value="1"/>
</dbReference>
<evidence type="ECO:0000256" key="5">
    <source>
        <dbReference type="SAM" id="Phobius"/>
    </source>
</evidence>
<evidence type="ECO:0000256" key="1">
    <source>
        <dbReference type="ARBA" id="ARBA00004141"/>
    </source>
</evidence>
<evidence type="ECO:0000256" key="2">
    <source>
        <dbReference type="ARBA" id="ARBA00022692"/>
    </source>
</evidence>
<keyword evidence="2 5" id="KW-0812">Transmembrane</keyword>
<dbReference type="SUPFAM" id="SSF144091">
    <property type="entry name" value="Rhomboid-like"/>
    <property type="match status" value="1"/>
</dbReference>
<feature type="transmembrane region" description="Helical" evidence="5">
    <location>
        <begin position="20"/>
        <end position="38"/>
    </location>
</feature>
<comment type="caution">
    <text evidence="6">The sequence shown here is derived from an EMBL/GenBank/DDBJ whole genome shotgun (WGS) entry which is preliminary data.</text>
</comment>
<protein>
    <recommendedName>
        <fullName evidence="8">Peptidase S54 rhomboid domain-containing protein</fullName>
    </recommendedName>
</protein>
<feature type="transmembrane region" description="Helical" evidence="5">
    <location>
        <begin position="131"/>
        <end position="151"/>
    </location>
</feature>
<dbReference type="Proteomes" id="UP001596391">
    <property type="component" value="Unassembled WGS sequence"/>
</dbReference>
<feature type="transmembrane region" description="Helical" evidence="5">
    <location>
        <begin position="105"/>
        <end position="125"/>
    </location>
</feature>
<dbReference type="RefSeq" id="WP_263369908.1">
    <property type="nucleotide sequence ID" value="NZ_JAGSYD010000001.1"/>
</dbReference>
<dbReference type="InterPro" id="IPR035952">
    <property type="entry name" value="Rhomboid-like_sf"/>
</dbReference>
<gene>
    <name evidence="6" type="ORF">ACFQBQ_11600</name>
</gene>
<keyword evidence="4 5" id="KW-0472">Membrane</keyword>
<dbReference type="EMBL" id="JBHSWI010000001">
    <property type="protein sequence ID" value="MFC6646215.1"/>
    <property type="molecule type" value="Genomic_DNA"/>
</dbReference>
<organism evidence="6 7">
    <name type="scientific">Granulicella cerasi</name>
    <dbReference type="NCBI Taxonomy" id="741063"/>
    <lineage>
        <taxon>Bacteria</taxon>
        <taxon>Pseudomonadati</taxon>
        <taxon>Acidobacteriota</taxon>
        <taxon>Terriglobia</taxon>
        <taxon>Terriglobales</taxon>
        <taxon>Acidobacteriaceae</taxon>
        <taxon>Granulicella</taxon>
    </lineage>
</organism>
<accession>A0ABW1ZBD3</accession>
<keyword evidence="3 5" id="KW-1133">Transmembrane helix</keyword>
<dbReference type="Gene3D" id="1.20.1540.10">
    <property type="entry name" value="Rhomboid-like"/>
    <property type="match status" value="1"/>
</dbReference>
<dbReference type="InterPro" id="IPR013861">
    <property type="entry name" value="TMEM115/Pdh1/Rbl19"/>
</dbReference>
<keyword evidence="7" id="KW-1185">Reference proteome</keyword>
<feature type="transmembrane region" description="Helical" evidence="5">
    <location>
        <begin position="194"/>
        <end position="216"/>
    </location>
</feature>
<evidence type="ECO:0000313" key="6">
    <source>
        <dbReference type="EMBL" id="MFC6646215.1"/>
    </source>
</evidence>
<evidence type="ECO:0000256" key="4">
    <source>
        <dbReference type="ARBA" id="ARBA00023136"/>
    </source>
</evidence>
<feature type="transmembrane region" description="Helical" evidence="5">
    <location>
        <begin position="76"/>
        <end position="93"/>
    </location>
</feature>